<proteinExistence type="predicted"/>
<reference evidence="2" key="1">
    <citation type="submission" date="2023-03" db="EMBL/GenBank/DDBJ databases">
        <title>Massive genome expansion in bonnet fungi (Mycena s.s.) driven by repeated elements and novel gene families across ecological guilds.</title>
        <authorList>
            <consortium name="Lawrence Berkeley National Laboratory"/>
            <person name="Harder C.B."/>
            <person name="Miyauchi S."/>
            <person name="Viragh M."/>
            <person name="Kuo A."/>
            <person name="Thoen E."/>
            <person name="Andreopoulos B."/>
            <person name="Lu D."/>
            <person name="Skrede I."/>
            <person name="Drula E."/>
            <person name="Henrissat B."/>
            <person name="Morin E."/>
            <person name="Kohler A."/>
            <person name="Barry K."/>
            <person name="LaButti K."/>
            <person name="Morin E."/>
            <person name="Salamov A."/>
            <person name="Lipzen A."/>
            <person name="Mereny Z."/>
            <person name="Hegedus B."/>
            <person name="Baldrian P."/>
            <person name="Stursova M."/>
            <person name="Weitz H."/>
            <person name="Taylor A."/>
            <person name="Grigoriev I.V."/>
            <person name="Nagy L.G."/>
            <person name="Martin F."/>
            <person name="Kauserud H."/>
        </authorList>
    </citation>
    <scope>NUCLEOTIDE SEQUENCE</scope>
    <source>
        <strain evidence="2">CBHHK200</strain>
    </source>
</reference>
<feature type="non-terminal residue" evidence="2">
    <location>
        <position position="1"/>
    </location>
</feature>
<gene>
    <name evidence="2" type="ORF">C8F04DRAFT_919301</name>
</gene>
<dbReference type="SUPFAM" id="SSF81631">
    <property type="entry name" value="PAP/OAS1 substrate-binding domain"/>
    <property type="match status" value="1"/>
</dbReference>
<evidence type="ECO:0000313" key="2">
    <source>
        <dbReference type="EMBL" id="KAJ7040791.1"/>
    </source>
</evidence>
<dbReference type="GO" id="GO:0031123">
    <property type="term" value="P:RNA 3'-end processing"/>
    <property type="evidence" value="ECO:0007669"/>
    <property type="project" value="TreeGrafter"/>
</dbReference>
<dbReference type="Pfam" id="PF22600">
    <property type="entry name" value="MTPAP-like_central"/>
    <property type="match status" value="1"/>
</dbReference>
<organism evidence="2 3">
    <name type="scientific">Mycena alexandri</name>
    <dbReference type="NCBI Taxonomy" id="1745969"/>
    <lineage>
        <taxon>Eukaryota</taxon>
        <taxon>Fungi</taxon>
        <taxon>Dikarya</taxon>
        <taxon>Basidiomycota</taxon>
        <taxon>Agaricomycotina</taxon>
        <taxon>Agaricomycetes</taxon>
        <taxon>Agaricomycetidae</taxon>
        <taxon>Agaricales</taxon>
        <taxon>Marasmiineae</taxon>
        <taxon>Mycenaceae</taxon>
        <taxon>Mycena</taxon>
    </lineage>
</organism>
<dbReference type="InterPro" id="IPR043519">
    <property type="entry name" value="NT_sf"/>
</dbReference>
<keyword evidence="3" id="KW-1185">Reference proteome</keyword>
<dbReference type="PANTHER" id="PTHR12271">
    <property type="entry name" value="POLY A POLYMERASE CID PAP -RELATED"/>
    <property type="match status" value="1"/>
</dbReference>
<accession>A0AAD6XAF1</accession>
<name>A0AAD6XAF1_9AGAR</name>
<dbReference type="Gene3D" id="1.10.1410.10">
    <property type="match status" value="1"/>
</dbReference>
<dbReference type="InterPro" id="IPR054708">
    <property type="entry name" value="MTPAP-like_central"/>
</dbReference>
<feature type="non-terminal residue" evidence="2">
    <location>
        <position position="234"/>
    </location>
</feature>
<dbReference type="PANTHER" id="PTHR12271:SF40">
    <property type="entry name" value="POLY(A) RNA POLYMERASE GLD2"/>
    <property type="match status" value="1"/>
</dbReference>
<feature type="domain" description="Poly(A) RNA polymerase mitochondrial-like central palm" evidence="1">
    <location>
        <begin position="4"/>
        <end position="52"/>
    </location>
</feature>
<comment type="caution">
    <text evidence="2">The sequence shown here is derived from an EMBL/GenBank/DDBJ whole genome shotgun (WGS) entry which is preliminary data.</text>
</comment>
<protein>
    <recommendedName>
        <fullName evidence="1">Poly(A) RNA polymerase mitochondrial-like central palm domain-containing protein</fullName>
    </recommendedName>
</protein>
<evidence type="ECO:0000313" key="3">
    <source>
        <dbReference type="Proteomes" id="UP001218188"/>
    </source>
</evidence>
<dbReference type="CDD" id="cd05402">
    <property type="entry name" value="NT_PAP_TUTase"/>
    <property type="match status" value="1"/>
</dbReference>
<dbReference type="Proteomes" id="UP001218188">
    <property type="component" value="Unassembled WGS sequence"/>
</dbReference>
<sequence length="234" mass="26461">VLASRRKTMLKVEHTIQKVYGYEYKVENFGSTRYGVSVESSDLDMVILDPHRPHGAAPKSPRESGTFLVKFSDPATGHSVDLNVNERLGLLNSDLIKRYCELNPLLITMIQYIKLWAKPLGLNSPGRKAKGQGVVTFSSYALTMMTIGFMQHRGLLPNLQEGLPPLQPGKLAGTFWLGPPRPACCDVRYNKMEGWKPPREVTVLELMQDWFLFWGTEYDYPSEMISIREGGRLL</sequence>
<dbReference type="EMBL" id="JARJCM010000020">
    <property type="protein sequence ID" value="KAJ7040791.1"/>
    <property type="molecule type" value="Genomic_DNA"/>
</dbReference>
<evidence type="ECO:0000259" key="1">
    <source>
        <dbReference type="Pfam" id="PF22600"/>
    </source>
</evidence>
<dbReference type="GO" id="GO:0010605">
    <property type="term" value="P:negative regulation of macromolecule metabolic process"/>
    <property type="evidence" value="ECO:0007669"/>
    <property type="project" value="UniProtKB-ARBA"/>
</dbReference>
<dbReference type="SUPFAM" id="SSF81301">
    <property type="entry name" value="Nucleotidyltransferase"/>
    <property type="match status" value="1"/>
</dbReference>
<dbReference type="Gene3D" id="3.30.460.10">
    <property type="entry name" value="Beta Polymerase, domain 2"/>
    <property type="match status" value="1"/>
</dbReference>
<dbReference type="AlphaFoldDB" id="A0AAD6XAF1"/>
<dbReference type="GO" id="GO:0016779">
    <property type="term" value="F:nucleotidyltransferase activity"/>
    <property type="evidence" value="ECO:0007669"/>
    <property type="project" value="UniProtKB-ARBA"/>
</dbReference>